<accession>A0A2P5EH31</accession>
<comment type="caution">
    <text evidence="1">The sequence shown here is derived from an EMBL/GenBank/DDBJ whole genome shotgun (WGS) entry which is preliminary data.</text>
</comment>
<sequence>MYSPLQLKQDFHSVVFEDDKPLMQAYKYQRRKQKVRGVNFTPLEGTLRDTVEELKSFLMPERNKPEISRNRGNETNNWKSIIELWN</sequence>
<gene>
    <name evidence="1" type="ORF">TorRG33x02_194090</name>
</gene>
<dbReference type="Proteomes" id="UP000237000">
    <property type="component" value="Unassembled WGS sequence"/>
</dbReference>
<evidence type="ECO:0000313" key="2">
    <source>
        <dbReference type="Proteomes" id="UP000237000"/>
    </source>
</evidence>
<dbReference type="InParanoid" id="A0A2P5EH31"/>
<dbReference type="EMBL" id="JXTC01000156">
    <property type="protein sequence ID" value="PON84857.1"/>
    <property type="molecule type" value="Genomic_DNA"/>
</dbReference>
<evidence type="ECO:0000313" key="1">
    <source>
        <dbReference type="EMBL" id="PON84857.1"/>
    </source>
</evidence>
<proteinExistence type="predicted"/>
<protein>
    <submittedName>
        <fullName evidence="1">Uncharacterized protein</fullName>
    </submittedName>
</protein>
<name>A0A2P5EH31_TREOI</name>
<organism evidence="1 2">
    <name type="scientific">Trema orientale</name>
    <name type="common">Charcoal tree</name>
    <name type="synonym">Celtis orientalis</name>
    <dbReference type="NCBI Taxonomy" id="63057"/>
    <lineage>
        <taxon>Eukaryota</taxon>
        <taxon>Viridiplantae</taxon>
        <taxon>Streptophyta</taxon>
        <taxon>Embryophyta</taxon>
        <taxon>Tracheophyta</taxon>
        <taxon>Spermatophyta</taxon>
        <taxon>Magnoliopsida</taxon>
        <taxon>eudicotyledons</taxon>
        <taxon>Gunneridae</taxon>
        <taxon>Pentapetalae</taxon>
        <taxon>rosids</taxon>
        <taxon>fabids</taxon>
        <taxon>Rosales</taxon>
        <taxon>Cannabaceae</taxon>
        <taxon>Trema</taxon>
    </lineage>
</organism>
<dbReference type="AlphaFoldDB" id="A0A2P5EH31"/>
<keyword evidence="2" id="KW-1185">Reference proteome</keyword>
<dbReference type="OrthoDB" id="10447649at2759"/>
<reference evidence="2" key="1">
    <citation type="submission" date="2016-06" db="EMBL/GenBank/DDBJ databases">
        <title>Parallel loss of symbiosis genes in relatives of nitrogen-fixing non-legume Parasponia.</title>
        <authorList>
            <person name="Van Velzen R."/>
            <person name="Holmer R."/>
            <person name="Bu F."/>
            <person name="Rutten L."/>
            <person name="Van Zeijl A."/>
            <person name="Liu W."/>
            <person name="Santuari L."/>
            <person name="Cao Q."/>
            <person name="Sharma T."/>
            <person name="Shen D."/>
            <person name="Roswanjaya Y."/>
            <person name="Wardhani T."/>
            <person name="Kalhor M.S."/>
            <person name="Jansen J."/>
            <person name="Van den Hoogen J."/>
            <person name="Gungor B."/>
            <person name="Hartog M."/>
            <person name="Hontelez J."/>
            <person name="Verver J."/>
            <person name="Yang W.-C."/>
            <person name="Schijlen E."/>
            <person name="Repin R."/>
            <person name="Schilthuizen M."/>
            <person name="Schranz E."/>
            <person name="Heidstra R."/>
            <person name="Miyata K."/>
            <person name="Fedorova E."/>
            <person name="Kohlen W."/>
            <person name="Bisseling T."/>
            <person name="Smit S."/>
            <person name="Geurts R."/>
        </authorList>
    </citation>
    <scope>NUCLEOTIDE SEQUENCE [LARGE SCALE GENOMIC DNA]</scope>
    <source>
        <strain evidence="2">cv. RG33-2</strain>
    </source>
</reference>